<dbReference type="PANTHER" id="PTHR43768">
    <property type="entry name" value="TREHALOSE 6-PHOSPHATE PHOSPHATASE"/>
    <property type="match status" value="1"/>
</dbReference>
<dbReference type="InterPro" id="IPR006379">
    <property type="entry name" value="HAD-SF_hydro_IIB"/>
</dbReference>
<organism evidence="7 8">
    <name type="scientific">Compostimonas suwonensis</name>
    <dbReference type="NCBI Taxonomy" id="1048394"/>
    <lineage>
        <taxon>Bacteria</taxon>
        <taxon>Bacillati</taxon>
        <taxon>Actinomycetota</taxon>
        <taxon>Actinomycetes</taxon>
        <taxon>Micrococcales</taxon>
        <taxon>Microbacteriaceae</taxon>
        <taxon>Compostimonas</taxon>
    </lineage>
</organism>
<dbReference type="GO" id="GO:0005992">
    <property type="term" value="P:trehalose biosynthetic process"/>
    <property type="evidence" value="ECO:0007669"/>
    <property type="project" value="UniProtKB-UniPathway"/>
</dbReference>
<keyword evidence="8" id="KW-1185">Reference proteome</keyword>
<evidence type="ECO:0000256" key="3">
    <source>
        <dbReference type="ARBA" id="ARBA00008770"/>
    </source>
</evidence>
<comment type="similarity">
    <text evidence="3 6">Belongs to the trehalose phosphatase family.</text>
</comment>
<comment type="caution">
    <text evidence="7">The sequence shown here is derived from an EMBL/GenBank/DDBJ whole genome shotgun (WGS) entry which is preliminary data.</text>
</comment>
<dbReference type="EC" id="3.1.3.12" evidence="6"/>
<evidence type="ECO:0000256" key="5">
    <source>
        <dbReference type="ARBA" id="ARBA00024179"/>
    </source>
</evidence>
<dbReference type="GO" id="GO:0046872">
    <property type="term" value="F:metal ion binding"/>
    <property type="evidence" value="ECO:0007669"/>
    <property type="project" value="UniProtKB-KW"/>
</dbReference>
<dbReference type="InterPro" id="IPR044651">
    <property type="entry name" value="OTSB-like"/>
</dbReference>
<evidence type="ECO:0000313" key="8">
    <source>
        <dbReference type="Proteomes" id="UP000230161"/>
    </source>
</evidence>
<comment type="pathway">
    <text evidence="2 6">Glycan biosynthesis; trehalose biosynthesis.</text>
</comment>
<dbReference type="InterPro" id="IPR036412">
    <property type="entry name" value="HAD-like_sf"/>
</dbReference>
<proteinExistence type="inferred from homology"/>
<comment type="cofactor">
    <cofactor evidence="6">
        <name>Mg(2+)</name>
        <dbReference type="ChEBI" id="CHEBI:18420"/>
    </cofactor>
</comment>
<keyword evidence="6" id="KW-0479">Metal-binding</keyword>
<dbReference type="Gene3D" id="3.40.50.1000">
    <property type="entry name" value="HAD superfamily/HAD-like"/>
    <property type="match status" value="1"/>
</dbReference>
<dbReference type="EMBL" id="PGFB01000007">
    <property type="protein sequence ID" value="PJJ55256.1"/>
    <property type="molecule type" value="Genomic_DNA"/>
</dbReference>
<evidence type="ECO:0000313" key="7">
    <source>
        <dbReference type="EMBL" id="PJJ55256.1"/>
    </source>
</evidence>
<evidence type="ECO:0000256" key="1">
    <source>
        <dbReference type="ARBA" id="ARBA00000500"/>
    </source>
</evidence>
<dbReference type="SUPFAM" id="SSF56784">
    <property type="entry name" value="HAD-like"/>
    <property type="match status" value="1"/>
</dbReference>
<dbReference type="InterPro" id="IPR023214">
    <property type="entry name" value="HAD_sf"/>
</dbReference>
<comment type="catalytic activity">
    <reaction evidence="1 6">
        <text>alpha,alpha-trehalose 6-phosphate + H2O = alpha,alpha-trehalose + phosphate</text>
        <dbReference type="Rhea" id="RHEA:23420"/>
        <dbReference type="ChEBI" id="CHEBI:15377"/>
        <dbReference type="ChEBI" id="CHEBI:16551"/>
        <dbReference type="ChEBI" id="CHEBI:43474"/>
        <dbReference type="ChEBI" id="CHEBI:58429"/>
        <dbReference type="EC" id="3.1.3.12"/>
    </reaction>
</comment>
<reference evidence="7 8" key="1">
    <citation type="submission" date="2017-11" db="EMBL/GenBank/DDBJ databases">
        <title>Genomic Encyclopedia of Archaeal and Bacterial Type Strains, Phase II (KMG-II): From Individual Species to Whole Genera.</title>
        <authorList>
            <person name="Goeker M."/>
        </authorList>
    </citation>
    <scope>NUCLEOTIDE SEQUENCE [LARGE SCALE GENOMIC DNA]</scope>
    <source>
        <strain evidence="7 8">DSM 25625</strain>
    </source>
</reference>
<sequence>MGDSAIPAALRDALTELGGAEHVLVALDFDGTLAPEVDTPDEARALPASAAALRALEALPRTSVALVSGRSLESLERVAEAPASVLLVGSHGVELRLGDADRHPPLSGEEEATAVRLEQTLRDVADGFDGAWVERKPAGYALHTRLSSADDARAAQELARIRVEAAFRGLTPRVGKNVLEFAVRSATKGDGIAALREFTGATAVLYAGDDVTDEDGFRALGAGDVGIKVGEGETAAAFRVTGPEAMAEVLRLLAESRARLVLPR</sequence>
<dbReference type="GO" id="GO:0004805">
    <property type="term" value="F:trehalose-phosphatase activity"/>
    <property type="evidence" value="ECO:0007669"/>
    <property type="project" value="UniProtKB-EC"/>
</dbReference>
<evidence type="ECO:0000256" key="2">
    <source>
        <dbReference type="ARBA" id="ARBA00005199"/>
    </source>
</evidence>
<dbReference type="NCBIfam" id="TIGR00685">
    <property type="entry name" value="T6PP"/>
    <property type="match status" value="1"/>
</dbReference>
<accession>A0A2M9BBD7</accession>
<dbReference type="PANTHER" id="PTHR43768:SF3">
    <property type="entry name" value="TREHALOSE 6-PHOSPHATE PHOSPHATASE"/>
    <property type="match status" value="1"/>
</dbReference>
<comment type="function">
    <text evidence="5 6">Removes the phosphate from trehalose 6-phosphate to produce free trehalose.</text>
</comment>
<dbReference type="NCBIfam" id="TIGR01484">
    <property type="entry name" value="HAD-SF-IIB"/>
    <property type="match status" value="1"/>
</dbReference>
<protein>
    <recommendedName>
        <fullName evidence="6">Trehalose 6-phosphate phosphatase</fullName>
        <ecNumber evidence="6">3.1.3.12</ecNumber>
    </recommendedName>
</protein>
<gene>
    <name evidence="7" type="ORF">CLV54_3394</name>
</gene>
<keyword evidence="6" id="KW-0460">Magnesium</keyword>
<name>A0A2M9BBD7_9MICO</name>
<dbReference type="Proteomes" id="UP000230161">
    <property type="component" value="Unassembled WGS sequence"/>
</dbReference>
<dbReference type="Pfam" id="PF02358">
    <property type="entry name" value="Trehalose_PPase"/>
    <property type="match status" value="1"/>
</dbReference>
<dbReference type="InterPro" id="IPR003337">
    <property type="entry name" value="Trehalose_PPase"/>
</dbReference>
<dbReference type="Gene3D" id="3.30.70.1020">
    <property type="entry name" value="Trehalose-6-phosphate phosphatase related protein, domain 2"/>
    <property type="match status" value="1"/>
</dbReference>
<evidence type="ECO:0000256" key="6">
    <source>
        <dbReference type="RuleBase" id="RU361117"/>
    </source>
</evidence>
<evidence type="ECO:0000256" key="4">
    <source>
        <dbReference type="ARBA" id="ARBA00022801"/>
    </source>
</evidence>
<dbReference type="UniPathway" id="UPA00299"/>
<keyword evidence="4 6" id="KW-0378">Hydrolase</keyword>
<dbReference type="AlphaFoldDB" id="A0A2M9BBD7"/>